<accession>A0A3B1A6B6</accession>
<reference evidence="2" key="1">
    <citation type="submission" date="2018-06" db="EMBL/GenBank/DDBJ databases">
        <authorList>
            <person name="Zhirakovskaya E."/>
        </authorList>
    </citation>
    <scope>NUCLEOTIDE SEQUENCE</scope>
</reference>
<name>A0A3B1A6B6_9ZZZZ</name>
<evidence type="ECO:0000259" key="1">
    <source>
        <dbReference type="Pfam" id="PF09722"/>
    </source>
</evidence>
<dbReference type="InterPro" id="IPR011979">
    <property type="entry name" value="Antitox_Xre"/>
</dbReference>
<dbReference type="EMBL" id="UOFP01000262">
    <property type="protein sequence ID" value="VAW89284.1"/>
    <property type="molecule type" value="Genomic_DNA"/>
</dbReference>
<dbReference type="NCBIfam" id="TIGR02293">
    <property type="entry name" value="TAS_TIGR02293"/>
    <property type="match status" value="1"/>
</dbReference>
<proteinExistence type="predicted"/>
<organism evidence="2">
    <name type="scientific">hydrothermal vent metagenome</name>
    <dbReference type="NCBI Taxonomy" id="652676"/>
    <lineage>
        <taxon>unclassified sequences</taxon>
        <taxon>metagenomes</taxon>
        <taxon>ecological metagenomes</taxon>
    </lineage>
</organism>
<dbReference type="Pfam" id="PF09722">
    <property type="entry name" value="Xre_MbcA_ParS_C"/>
    <property type="match status" value="1"/>
</dbReference>
<dbReference type="InterPro" id="IPR024467">
    <property type="entry name" value="Xre/MbcA/ParS-like_toxin-bd"/>
</dbReference>
<feature type="domain" description="Antitoxin Xre/MbcA/ParS-like toxin-binding" evidence="1">
    <location>
        <begin position="88"/>
        <end position="137"/>
    </location>
</feature>
<evidence type="ECO:0000313" key="2">
    <source>
        <dbReference type="EMBL" id="VAW89284.1"/>
    </source>
</evidence>
<sequence>MVEAEKIAHVMGLNSTIHSLFDLSESVIHGLPKKVLPFTVKRLTKDSAVAKVISDKLVPPATFKRRKGALNTQESERIERLARVYATALDIWGNEDDARQFLFTPHTLLNQKKPVDMAFTELGARQVEQILEKLRYGLPV</sequence>
<dbReference type="AlphaFoldDB" id="A0A3B1A6B6"/>
<protein>
    <recommendedName>
        <fullName evidence="1">Antitoxin Xre/MbcA/ParS-like toxin-binding domain-containing protein</fullName>
    </recommendedName>
</protein>
<gene>
    <name evidence="2" type="ORF">MNBD_GAMMA18-1754</name>
</gene>